<comment type="caution">
    <text evidence="3">The sequence shown here is derived from an EMBL/GenBank/DDBJ whole genome shotgun (WGS) entry which is preliminary data.</text>
</comment>
<dbReference type="PANTHER" id="PTHR43581:SF4">
    <property type="entry name" value="ATP_GTP PHOSPHATASE"/>
    <property type="match status" value="1"/>
</dbReference>
<accession>A0ABX2Y7V6</accession>
<protein>
    <submittedName>
        <fullName evidence="3">Uncharacterized protein</fullName>
    </submittedName>
</protein>
<proteinExistence type="predicted"/>
<dbReference type="InterPro" id="IPR038729">
    <property type="entry name" value="Rad50/SbcC_AAA"/>
</dbReference>
<evidence type="ECO:0000313" key="4">
    <source>
        <dbReference type="Proteomes" id="UP000093412"/>
    </source>
</evidence>
<feature type="domain" description="ATPase AAA-type core" evidence="1">
    <location>
        <begin position="215"/>
        <end position="281"/>
    </location>
</feature>
<sequence>MANFVRLTMGGLRGFAQEQSLEFAQPNGSQGSGLTLLVGANNSGKSTIIEGLRALSQSAPPAFSSGRRNRAFGDRVMIRLEGADGEPTVRLESVRPGGSEATAEGTIESGSLFVVPSRRSFAHLFHASINTPGDRVNYLGRYRDESLRQQNLSNFEIRLFSIDRDASRRATFQKMMSRVIDPPPEWTIDQSDNGQHFLKYRWPSPGGLDSDHSSEGLGDGLTSLLSIIDALYDSEPSTMIVIDEPELSLHPEYQRRLAALLVDLSKDRQIVCATHSPYFISWEAISNGACVVRTYRSPDGCQVRAASRDSLRSVARSVRDTNNPHTLGLQANEVFFLHDRVILVEGQEDVVFFDFVMKALGVELPGSFFGWGVGGAGKMGAFAGLLRDLGYEFVVGILDNDKTEERDKLRTRFPEYHFECIPAADIRTKEAQPPREEKVGLLDSKGRIREEHKADTADMFSRIKAYCEPTTVDIPGIADEDHASQR</sequence>
<dbReference type="InterPro" id="IPR003959">
    <property type="entry name" value="ATPase_AAA_core"/>
</dbReference>
<dbReference type="SUPFAM" id="SSF52540">
    <property type="entry name" value="P-loop containing nucleoside triphosphate hydrolases"/>
    <property type="match status" value="1"/>
</dbReference>
<dbReference type="RefSeq" id="WP_139107655.1">
    <property type="nucleotide sequence ID" value="NZ_MAQA01000004.1"/>
</dbReference>
<dbReference type="Pfam" id="PF13476">
    <property type="entry name" value="AAA_23"/>
    <property type="match status" value="1"/>
</dbReference>
<evidence type="ECO:0000259" key="1">
    <source>
        <dbReference type="Pfam" id="PF13304"/>
    </source>
</evidence>
<evidence type="ECO:0000259" key="2">
    <source>
        <dbReference type="Pfam" id="PF13476"/>
    </source>
</evidence>
<dbReference type="Pfam" id="PF13304">
    <property type="entry name" value="AAA_21"/>
    <property type="match status" value="1"/>
</dbReference>
<feature type="domain" description="Rad50/SbcC-type AAA" evidence="2">
    <location>
        <begin position="6"/>
        <end position="98"/>
    </location>
</feature>
<keyword evidence="4" id="KW-1185">Reference proteome</keyword>
<dbReference type="PANTHER" id="PTHR43581">
    <property type="entry name" value="ATP/GTP PHOSPHATASE"/>
    <property type="match status" value="1"/>
</dbReference>
<gene>
    <name evidence="3" type="ORF">OERS_05260</name>
</gene>
<dbReference type="EMBL" id="MAQA01000004">
    <property type="protein sequence ID" value="OCI32599.1"/>
    <property type="molecule type" value="Genomic_DNA"/>
</dbReference>
<organism evidence="3 4">
    <name type="scientific">Oerskovia enterophila</name>
    <dbReference type="NCBI Taxonomy" id="43678"/>
    <lineage>
        <taxon>Bacteria</taxon>
        <taxon>Bacillati</taxon>
        <taxon>Actinomycetota</taxon>
        <taxon>Actinomycetes</taxon>
        <taxon>Micrococcales</taxon>
        <taxon>Cellulomonadaceae</taxon>
        <taxon>Oerskovia</taxon>
    </lineage>
</organism>
<dbReference type="Proteomes" id="UP000093412">
    <property type="component" value="Unassembled WGS sequence"/>
</dbReference>
<reference evidence="3 4" key="1">
    <citation type="submission" date="2016-06" db="EMBL/GenBank/DDBJ databases">
        <title>Genome sequence of Oerskovia enterophila DSM 43852.</title>
        <authorList>
            <person name="Poehlein A."/>
            <person name="Jag V."/>
            <person name="Bengelsdorf F.R."/>
            <person name="Daniel R."/>
            <person name="Duerre P."/>
        </authorList>
    </citation>
    <scope>NUCLEOTIDE SEQUENCE [LARGE SCALE GENOMIC DNA]</scope>
    <source>
        <strain evidence="3 4">DSM 43852</strain>
    </source>
</reference>
<dbReference type="InterPro" id="IPR051396">
    <property type="entry name" value="Bact_Antivir_Def_Nuclease"/>
</dbReference>
<name>A0ABX2Y7V6_9CELL</name>
<dbReference type="InterPro" id="IPR027417">
    <property type="entry name" value="P-loop_NTPase"/>
</dbReference>
<evidence type="ECO:0000313" key="3">
    <source>
        <dbReference type="EMBL" id="OCI32599.1"/>
    </source>
</evidence>
<dbReference type="Gene3D" id="3.40.50.300">
    <property type="entry name" value="P-loop containing nucleotide triphosphate hydrolases"/>
    <property type="match status" value="1"/>
</dbReference>